<protein>
    <submittedName>
        <fullName evidence="4">YafY family transcriptional regulator</fullName>
    </submittedName>
</protein>
<proteinExistence type="predicted"/>
<gene>
    <name evidence="4" type="ORF">IAB90_00755</name>
</gene>
<dbReference type="PIRSF" id="PIRSF016838">
    <property type="entry name" value="PafC"/>
    <property type="match status" value="1"/>
</dbReference>
<dbReference type="Gene3D" id="1.10.10.10">
    <property type="entry name" value="Winged helix-like DNA-binding domain superfamily/Winged helix DNA-binding domain"/>
    <property type="match status" value="1"/>
</dbReference>
<dbReference type="InterPro" id="IPR051534">
    <property type="entry name" value="CBASS_pafABC_assoc_protein"/>
</dbReference>
<feature type="domain" description="WCX" evidence="3">
    <location>
        <begin position="231"/>
        <end position="302"/>
    </location>
</feature>
<dbReference type="Pfam" id="PF13280">
    <property type="entry name" value="WYL"/>
    <property type="match status" value="1"/>
</dbReference>
<dbReference type="InterPro" id="IPR013196">
    <property type="entry name" value="HTH_11"/>
</dbReference>
<evidence type="ECO:0000313" key="4">
    <source>
        <dbReference type="EMBL" id="HIR38891.1"/>
    </source>
</evidence>
<comment type="caution">
    <text evidence="4">The sequence shown here is derived from an EMBL/GenBank/DDBJ whole genome shotgun (WGS) entry which is preliminary data.</text>
</comment>
<dbReference type="PROSITE" id="PS52050">
    <property type="entry name" value="WYL"/>
    <property type="match status" value="1"/>
</dbReference>
<reference evidence="4" key="2">
    <citation type="journal article" date="2021" name="PeerJ">
        <title>Extensive microbial diversity within the chicken gut microbiome revealed by metagenomics and culture.</title>
        <authorList>
            <person name="Gilroy R."/>
            <person name="Ravi A."/>
            <person name="Getino M."/>
            <person name="Pursley I."/>
            <person name="Horton D.L."/>
            <person name="Alikhan N.F."/>
            <person name="Baker D."/>
            <person name="Gharbi K."/>
            <person name="Hall N."/>
            <person name="Watson M."/>
            <person name="Adriaenssens E.M."/>
            <person name="Foster-Nyarko E."/>
            <person name="Jarju S."/>
            <person name="Secka A."/>
            <person name="Antonio M."/>
            <person name="Oren A."/>
            <person name="Chaudhuri R.R."/>
            <person name="La Ragione R."/>
            <person name="Hildebrand F."/>
            <person name="Pallen M.J."/>
        </authorList>
    </citation>
    <scope>NUCLEOTIDE SEQUENCE</scope>
    <source>
        <strain evidence="4">ChiW25-3613</strain>
    </source>
</reference>
<dbReference type="PANTHER" id="PTHR34580">
    <property type="match status" value="1"/>
</dbReference>
<organism evidence="4 5">
    <name type="scientific">Candidatus Coproplasma stercoripullorum</name>
    <dbReference type="NCBI Taxonomy" id="2840751"/>
    <lineage>
        <taxon>Bacteria</taxon>
        <taxon>Bacillati</taxon>
        <taxon>Bacillota</taxon>
        <taxon>Clostridia</taxon>
        <taxon>Eubacteriales</taxon>
        <taxon>Candidatus Coproplasma</taxon>
    </lineage>
</organism>
<dbReference type="PANTHER" id="PTHR34580:SF1">
    <property type="entry name" value="PROTEIN PAFC"/>
    <property type="match status" value="1"/>
</dbReference>
<evidence type="ECO:0000259" key="2">
    <source>
        <dbReference type="Pfam" id="PF13280"/>
    </source>
</evidence>
<dbReference type="InterPro" id="IPR036388">
    <property type="entry name" value="WH-like_DNA-bd_sf"/>
</dbReference>
<evidence type="ECO:0000313" key="5">
    <source>
        <dbReference type="Proteomes" id="UP000824179"/>
    </source>
</evidence>
<sequence length="306" mass="34426">MKYQTMVNMLMLLLSRRKMRARELAERYDISLRSVYRYVEELAVAGIPIYISRGRYGGIAIADTYRLPVGFLTKDEYAATINALAAMSSQVNDDAILTALEKLKSQFRRENAGHAVSGNIIVDGGTWGDAKKFSDKMAVCEKAVNEGLCLDIDYISRSGEHSRRIIDPHVLIFKQNVWYIYAFCHTKQDYRTFKVGRIKSARFTGKTFKKREISREEIPLDFGHRSEGLAELVLEIEKDKLPDVEEWIGIDNIEPRANKFIAEVSVPDDDGLVSKILGFGGGVKVLAPEGLREKVISAAQQIIATV</sequence>
<feature type="domain" description="Helix-turn-helix type 11" evidence="1">
    <location>
        <begin position="10"/>
        <end position="57"/>
    </location>
</feature>
<dbReference type="InterPro" id="IPR036390">
    <property type="entry name" value="WH_DNA-bd_sf"/>
</dbReference>
<dbReference type="AlphaFoldDB" id="A0A9D1AGT8"/>
<name>A0A9D1AGT8_9FIRM</name>
<dbReference type="InterPro" id="IPR057727">
    <property type="entry name" value="WCX_dom"/>
</dbReference>
<evidence type="ECO:0000259" key="1">
    <source>
        <dbReference type="Pfam" id="PF08279"/>
    </source>
</evidence>
<feature type="domain" description="WYL" evidence="2">
    <location>
        <begin position="137"/>
        <end position="202"/>
    </location>
</feature>
<dbReference type="Proteomes" id="UP000824179">
    <property type="component" value="Unassembled WGS sequence"/>
</dbReference>
<evidence type="ECO:0000259" key="3">
    <source>
        <dbReference type="Pfam" id="PF25583"/>
    </source>
</evidence>
<dbReference type="SUPFAM" id="SSF46785">
    <property type="entry name" value="Winged helix' DNA-binding domain"/>
    <property type="match status" value="1"/>
</dbReference>
<dbReference type="Pfam" id="PF25583">
    <property type="entry name" value="WCX"/>
    <property type="match status" value="1"/>
</dbReference>
<accession>A0A9D1AGT8</accession>
<dbReference type="InterPro" id="IPR028349">
    <property type="entry name" value="PafC-like"/>
</dbReference>
<dbReference type="InterPro" id="IPR026881">
    <property type="entry name" value="WYL_dom"/>
</dbReference>
<reference evidence="4" key="1">
    <citation type="submission" date="2020-10" db="EMBL/GenBank/DDBJ databases">
        <authorList>
            <person name="Gilroy R."/>
        </authorList>
    </citation>
    <scope>NUCLEOTIDE SEQUENCE</scope>
    <source>
        <strain evidence="4">ChiW25-3613</strain>
    </source>
</reference>
<dbReference type="EMBL" id="DVHB01000016">
    <property type="protein sequence ID" value="HIR38891.1"/>
    <property type="molecule type" value="Genomic_DNA"/>
</dbReference>
<dbReference type="Pfam" id="PF08279">
    <property type="entry name" value="HTH_11"/>
    <property type="match status" value="1"/>
</dbReference>